<evidence type="ECO:0000313" key="3">
    <source>
        <dbReference type="Proteomes" id="UP001451606"/>
    </source>
</evidence>
<keyword evidence="1" id="KW-1133">Transmembrane helix</keyword>
<keyword evidence="3" id="KW-1185">Reference proteome</keyword>
<keyword evidence="1" id="KW-0472">Membrane</keyword>
<dbReference type="GeneID" id="95968230"/>
<reference evidence="2 3" key="1">
    <citation type="submission" date="2023-09" db="EMBL/GenBank/DDBJ databases">
        <authorList>
            <person name="Golyshina O.V."/>
            <person name="Lunev E.A."/>
            <person name="Bargiela R."/>
            <person name="Gaines M.C."/>
            <person name="Daum B."/>
            <person name="Bale N.J."/>
            <person name="Koenen M."/>
            <person name="Sinninghe Damst J.S."/>
            <person name="Yakimov M."/>
            <person name="Golyshin P.N."/>
        </authorList>
    </citation>
    <scope>NUCLEOTIDE SEQUENCE [LARGE SCALE GENOMIC DNA]</scope>
    <source>
        <strain evidence="2 3">M1</strain>
    </source>
</reference>
<dbReference type="Proteomes" id="UP001451606">
    <property type="component" value="Chromosome"/>
</dbReference>
<sequence>MIKHGFVERDIDPSEVHDLVKELLAKEDFKITSDDESNSIYEIHAKKSNAERIVLGRVRDVDVVIAGDKGKFQVQLHAGIWGRDMAIPAIEGIATLGMATAAELHSGHEFEKRMWEQIVKKIDPTLKICEYDGMLFKTQQELDQHMKAHQQQMAGSGSMMGMGMMGMGMMGMGMMGFGGPGLFI</sequence>
<dbReference type="KEGG" id="omr:OXIME_001492"/>
<keyword evidence="1" id="KW-0812">Transmembrane</keyword>
<proteinExistence type="predicted"/>
<evidence type="ECO:0008006" key="4">
    <source>
        <dbReference type="Google" id="ProtNLM"/>
    </source>
</evidence>
<dbReference type="EMBL" id="CP133772">
    <property type="protein sequence ID" value="WYY00905.1"/>
    <property type="molecule type" value="Genomic_DNA"/>
</dbReference>
<dbReference type="AlphaFoldDB" id="A0AAX4NII2"/>
<dbReference type="RefSeq" id="WP_393971229.1">
    <property type="nucleotide sequence ID" value="NZ_CP133772.1"/>
</dbReference>
<accession>A0AAX4NII2</accession>
<gene>
    <name evidence="2" type="ORF">OXIME_001492</name>
</gene>
<name>A0AAX4NII2_9ARCH</name>
<evidence type="ECO:0000313" key="2">
    <source>
        <dbReference type="EMBL" id="WYY00905.1"/>
    </source>
</evidence>
<protein>
    <recommendedName>
        <fullName evidence="4">SCP2 domain-containing protein</fullName>
    </recommendedName>
</protein>
<feature type="transmembrane region" description="Helical" evidence="1">
    <location>
        <begin position="162"/>
        <end position="183"/>
    </location>
</feature>
<evidence type="ECO:0000256" key="1">
    <source>
        <dbReference type="SAM" id="Phobius"/>
    </source>
</evidence>
<organism evidence="2 3">
    <name type="scientific">Oxyplasma meridianum</name>
    <dbReference type="NCBI Taxonomy" id="3073602"/>
    <lineage>
        <taxon>Archaea</taxon>
        <taxon>Methanobacteriati</taxon>
        <taxon>Thermoplasmatota</taxon>
        <taxon>Thermoplasmata</taxon>
        <taxon>Thermoplasmatales</taxon>
        <taxon>Thermoplasmataceae</taxon>
        <taxon>Oxyplasma</taxon>
    </lineage>
</organism>